<keyword evidence="2" id="KW-1185">Reference proteome</keyword>
<name>A0A9P9WHW6_9PEZI</name>
<reference evidence="1" key="1">
    <citation type="submission" date="2021-03" db="EMBL/GenBank/DDBJ databases">
        <title>Revisited historic fungal species revealed as producer of novel bioactive compounds through whole genome sequencing and comparative genomics.</title>
        <authorList>
            <person name="Vignolle G.A."/>
            <person name="Hochenegger N."/>
            <person name="Mach R.L."/>
            <person name="Mach-Aigner A.R."/>
            <person name="Javad Rahimi M."/>
            <person name="Salim K.A."/>
            <person name="Chan C.M."/>
            <person name="Lim L.B.L."/>
            <person name="Cai F."/>
            <person name="Druzhinina I.S."/>
            <person name="U'Ren J.M."/>
            <person name="Derntl C."/>
        </authorList>
    </citation>
    <scope>NUCLEOTIDE SEQUENCE</scope>
    <source>
        <strain evidence="1">TUCIM 5799</strain>
    </source>
</reference>
<evidence type="ECO:0000313" key="1">
    <source>
        <dbReference type="EMBL" id="KAI1864219.1"/>
    </source>
</evidence>
<organism evidence="1 2">
    <name type="scientific">Neoarthrinium moseri</name>
    <dbReference type="NCBI Taxonomy" id="1658444"/>
    <lineage>
        <taxon>Eukaryota</taxon>
        <taxon>Fungi</taxon>
        <taxon>Dikarya</taxon>
        <taxon>Ascomycota</taxon>
        <taxon>Pezizomycotina</taxon>
        <taxon>Sordariomycetes</taxon>
        <taxon>Xylariomycetidae</taxon>
        <taxon>Amphisphaeriales</taxon>
        <taxon>Apiosporaceae</taxon>
        <taxon>Neoarthrinium</taxon>
    </lineage>
</organism>
<sequence>MSTAIMNGTATSVFLSCTPTPATQTVFTTVYVTTLPAACATSSWMATYTVSEICSGSPADYRPGPIPAGFVVTTVTCPSCKPTELTITCPGAQPTGAARTVFIEGNGVTASITPSPVAPGGGNGAGVPPPSPPIATAGAPAVRSIVTLSLMVVAAVPFALL</sequence>
<proteinExistence type="predicted"/>
<evidence type="ECO:0000313" key="2">
    <source>
        <dbReference type="Proteomes" id="UP000829685"/>
    </source>
</evidence>
<dbReference type="Proteomes" id="UP000829685">
    <property type="component" value="Unassembled WGS sequence"/>
</dbReference>
<gene>
    <name evidence="1" type="ORF">JX265_008590</name>
</gene>
<accession>A0A9P9WHW6</accession>
<dbReference type="AlphaFoldDB" id="A0A9P9WHW6"/>
<comment type="caution">
    <text evidence="1">The sequence shown here is derived from an EMBL/GenBank/DDBJ whole genome shotgun (WGS) entry which is preliminary data.</text>
</comment>
<dbReference type="EMBL" id="JAFIMR010000024">
    <property type="protein sequence ID" value="KAI1864219.1"/>
    <property type="molecule type" value="Genomic_DNA"/>
</dbReference>
<protein>
    <submittedName>
        <fullName evidence="1">Uncharacterized protein</fullName>
    </submittedName>
</protein>